<dbReference type="GO" id="GO:0016798">
    <property type="term" value="F:hydrolase activity, acting on glycosyl bonds"/>
    <property type="evidence" value="ECO:0007669"/>
    <property type="project" value="UniProtKB-KW"/>
</dbReference>
<comment type="subcellular location">
    <subcellularLocation>
        <location evidence="1">Cell envelope</location>
    </subcellularLocation>
</comment>
<dbReference type="Gene3D" id="2.70.98.70">
    <property type="match status" value="1"/>
</dbReference>
<dbReference type="CDD" id="cd02795">
    <property type="entry name" value="CBM6-CBM35-CBM36_like"/>
    <property type="match status" value="1"/>
</dbReference>
<name>A0A9D1NIV9_9FIRM</name>
<dbReference type="Pfam" id="PF07940">
    <property type="entry name" value="Hepar_II_III_C"/>
    <property type="match status" value="1"/>
</dbReference>
<dbReference type="Pfam" id="PF07833">
    <property type="entry name" value="Cu_amine_oxidN1"/>
    <property type="match status" value="1"/>
</dbReference>
<dbReference type="InterPro" id="IPR008929">
    <property type="entry name" value="Chondroitin_lyas"/>
</dbReference>
<reference evidence="5" key="2">
    <citation type="journal article" date="2021" name="PeerJ">
        <title>Extensive microbial diversity within the chicken gut microbiome revealed by metagenomics and culture.</title>
        <authorList>
            <person name="Gilroy R."/>
            <person name="Ravi A."/>
            <person name="Getino M."/>
            <person name="Pursley I."/>
            <person name="Horton D.L."/>
            <person name="Alikhan N.F."/>
            <person name="Baker D."/>
            <person name="Gharbi K."/>
            <person name="Hall N."/>
            <person name="Watson M."/>
            <person name="Adriaenssens E.M."/>
            <person name="Foster-Nyarko E."/>
            <person name="Jarju S."/>
            <person name="Secka A."/>
            <person name="Antonio M."/>
            <person name="Oren A."/>
            <person name="Chaudhuri R.R."/>
            <person name="La Ragione R."/>
            <person name="Hildebrand F."/>
            <person name="Pallen M.J."/>
        </authorList>
    </citation>
    <scope>NUCLEOTIDE SEQUENCE</scope>
    <source>
        <strain evidence="5">4920</strain>
    </source>
</reference>
<feature type="chain" id="PRO_5038383419" evidence="3">
    <location>
        <begin position="19"/>
        <end position="1389"/>
    </location>
</feature>
<dbReference type="InterPro" id="IPR040925">
    <property type="entry name" value="HepII_C"/>
</dbReference>
<feature type="signal peptide" evidence="3">
    <location>
        <begin position="1"/>
        <end position="18"/>
    </location>
</feature>
<dbReference type="InterPro" id="IPR036582">
    <property type="entry name" value="Mao_N_sf"/>
</dbReference>
<evidence type="ECO:0000313" key="6">
    <source>
        <dbReference type="Proteomes" id="UP000886743"/>
    </source>
</evidence>
<dbReference type="Pfam" id="PF00754">
    <property type="entry name" value="F5_F8_type_C"/>
    <property type="match status" value="1"/>
</dbReference>
<evidence type="ECO:0000256" key="3">
    <source>
        <dbReference type="SAM" id="SignalP"/>
    </source>
</evidence>
<evidence type="ECO:0000256" key="2">
    <source>
        <dbReference type="ARBA" id="ARBA00023295"/>
    </source>
</evidence>
<dbReference type="SUPFAM" id="SSF49785">
    <property type="entry name" value="Galactose-binding domain-like"/>
    <property type="match status" value="2"/>
</dbReference>
<dbReference type="InterPro" id="IPR054645">
    <property type="entry name" value="HepB"/>
</dbReference>
<evidence type="ECO:0000256" key="1">
    <source>
        <dbReference type="ARBA" id="ARBA00004196"/>
    </source>
</evidence>
<dbReference type="InterPro" id="IPR000421">
    <property type="entry name" value="FA58C"/>
</dbReference>
<dbReference type="InterPro" id="IPR008979">
    <property type="entry name" value="Galactose-bd-like_sf"/>
</dbReference>
<dbReference type="GO" id="GO:0016829">
    <property type="term" value="F:lyase activity"/>
    <property type="evidence" value="ECO:0007669"/>
    <property type="project" value="InterPro"/>
</dbReference>
<dbReference type="Gene3D" id="3.30.457.10">
    <property type="entry name" value="Copper amine oxidase-like, N-terminal domain"/>
    <property type="match status" value="1"/>
</dbReference>
<dbReference type="NCBIfam" id="NF045571">
    <property type="entry name" value="HepHepsulflyase"/>
    <property type="match status" value="1"/>
</dbReference>
<dbReference type="Pfam" id="PF18675">
    <property type="entry name" value="HepII_C"/>
    <property type="match status" value="1"/>
</dbReference>
<keyword evidence="3" id="KW-0732">Signal</keyword>
<gene>
    <name evidence="5" type="ORF">IAC74_07275</name>
</gene>
<dbReference type="PROSITE" id="PS50022">
    <property type="entry name" value="FA58C_3"/>
    <property type="match status" value="1"/>
</dbReference>
<dbReference type="GO" id="GO:0030313">
    <property type="term" value="C:cell envelope"/>
    <property type="evidence" value="ECO:0007669"/>
    <property type="project" value="UniProtKB-SubCell"/>
</dbReference>
<dbReference type="Proteomes" id="UP000886743">
    <property type="component" value="Unassembled WGS sequence"/>
</dbReference>
<feature type="non-terminal residue" evidence="5">
    <location>
        <position position="1"/>
    </location>
</feature>
<comment type="caution">
    <text evidence="5">The sequence shown here is derived from an EMBL/GenBank/DDBJ whole genome shotgun (WGS) entry which is preliminary data.</text>
</comment>
<dbReference type="Gene3D" id="1.50.10.100">
    <property type="entry name" value="Chondroitin AC/alginate lyase"/>
    <property type="match status" value="1"/>
</dbReference>
<sequence length="1389" mass="154397">VLLTMCMLLSMFSVPVIAADDGNAIFIEAEDGKLNKSGDFTEVKDEEASGGSYIIAAITGKDKLEDPDSKDPHVTWEFDAPADGTYYIWMRYACDGSGSDNYFIGFNDEKINSQYGSSVKISDGFWNWQRVYASAEVLKAGKNTIKLYPREYNLKIDAFYVTSDPEFVPDELAQMEEEAAQREEEAAANRVVEPIGPVNTFDGHGTMFEAESSASEGLLVIDDDNASNGKAIEMPKLPSDFDREKPELYGTPAVTYTVEIPTNGTYYVWARMYAANSGTDTSWICWDTDNYTKIDYTTHEEYSWQKVLTGTLTAGTHTLNLVPREPGMVFDKFIVTSNVAYMPNGMGDISGEITYAIVYPTPSFLPPAGHPRVYFTAEDIPTIRENLTKPQNAATYEMYRSYVEDTTTDGSLQKKDGSNFVAKTLAIIESKAFEYAINGDEARGQEAVSMMKNVCDTANIEKYDYNQAGQTIFTIAAVYDWCYPLLDDETKAYFSNMTTATATYLEVGWPPTKQGAVTGHGVEGQIMRDLMCAGLAMYDERPDIYINTAGRFFSEFIAPKEFMYPAQMHNQGDHYAAYRYQWEILCTWILDRVGYPRVFGDDQQYLMYQYLYTRRPDGQVLKDGDGSKNNTATGIYYNGYARSMFLAANYFGDPYLKWEAMRELPNFCAQTPSGNQSLNPVEFLVFNDPDLEAKPVSELPLTHYNPSPKGGMVARTGWEDGFDSPAVVAEMKINEYWFANHQHLDAGSFQIYYKGALANDTGYYQAYRTSTSDKANNGNTDYGSAHFNNYYRRTIAHNSMLVYDPNESAANFGGNVNDGGQRMPNNGSETKVLDDLLDPDNGYKVGEVLGHEFGTDPIEPNYSYLKGDISDAYSDKVENYERSFMFLNLKDEEHPAAILVFDRVISSNKDFEKIWLCHGLNEPQIDGTRTVFTDTRESKGDSYNGKLTIDTLLPAADNVDISTVGGEGKEHWVFGTNYEGRPLSGGSNEGGGWRVEISPKTASEEDYFLNVLQVGDADGAEALPVTLIETDKIAGAVIADRVVVFGKDRDRTADEVTFSFAGDGEYEITVTDLQAGTWTVQKDGADLCEAIVTEEGGVAVFNGGAGSYTLAYKDSNATREPVEAEVPANEGISIRVDGRFIYSDVAPITVNDRTLVPMRAIFEKLGVDVSYDGETATATAVKDGREVKITENSSTAYIDGQPYELDAPAMVLNDRFVVPVRFVSETFQAAVDWQEFGKIVDVKTTAESGPSGPGQEQEGYITIQDCEFSDFYEGEVGYYSYDGSLETWWSCAGEGNWITYDLGSSQEVKGMEVIWNKAGQRQAYFDVEVSDDNKTWKKVITDGRGSGEADLAWESYDFPAGTKGRYVRVVTNGNSTSEWNAIIEIKFKE</sequence>
<organism evidence="5 6">
    <name type="scientific">Candidatus Aphodoplasma excrementigallinarum</name>
    <dbReference type="NCBI Taxonomy" id="2840673"/>
    <lineage>
        <taxon>Bacteria</taxon>
        <taxon>Bacillati</taxon>
        <taxon>Bacillota</taxon>
        <taxon>Clostridia</taxon>
        <taxon>Eubacteriales</taxon>
        <taxon>Candidatus Aphodoplasma</taxon>
    </lineage>
</organism>
<evidence type="ECO:0000259" key="4">
    <source>
        <dbReference type="PROSITE" id="PS50022"/>
    </source>
</evidence>
<keyword evidence="2" id="KW-0326">Glycosidase</keyword>
<protein>
    <submittedName>
        <fullName evidence="5">Discoidin domain-containing protein</fullName>
    </submittedName>
</protein>
<dbReference type="InterPro" id="IPR012480">
    <property type="entry name" value="Hepar_II_III_C"/>
</dbReference>
<evidence type="ECO:0000313" key="5">
    <source>
        <dbReference type="EMBL" id="HIV03361.1"/>
    </source>
</evidence>
<dbReference type="Gene3D" id="2.60.120.260">
    <property type="entry name" value="Galactose-binding domain-like"/>
    <property type="match status" value="3"/>
</dbReference>
<keyword evidence="2" id="KW-0378">Hydrolase</keyword>
<dbReference type="Gene3D" id="2.60.40.2750">
    <property type="match status" value="1"/>
</dbReference>
<reference evidence="5" key="1">
    <citation type="submission" date="2020-10" db="EMBL/GenBank/DDBJ databases">
        <authorList>
            <person name="Gilroy R."/>
        </authorList>
    </citation>
    <scope>NUCLEOTIDE SEQUENCE</scope>
    <source>
        <strain evidence="5">4920</strain>
    </source>
</reference>
<dbReference type="EMBL" id="DVOF01000215">
    <property type="protein sequence ID" value="HIV03361.1"/>
    <property type="molecule type" value="Genomic_DNA"/>
</dbReference>
<dbReference type="InterPro" id="IPR012854">
    <property type="entry name" value="Cu_amine_oxidase-like_N"/>
</dbReference>
<feature type="domain" description="F5/8 type C" evidence="4">
    <location>
        <begin position="1282"/>
        <end position="1389"/>
    </location>
</feature>
<dbReference type="SUPFAM" id="SSF55383">
    <property type="entry name" value="Copper amine oxidase, domain N"/>
    <property type="match status" value="1"/>
</dbReference>
<proteinExistence type="predicted"/>
<accession>A0A9D1NIV9</accession>